<proteinExistence type="predicted"/>
<dbReference type="Gene3D" id="1.10.10.10">
    <property type="entry name" value="Winged helix-like DNA-binding domain superfamily/Winged helix DNA-binding domain"/>
    <property type="match status" value="1"/>
</dbReference>
<gene>
    <name evidence="3" type="ORF">C7M71_000625</name>
</gene>
<name>A0A345SR44_9ACTN</name>
<dbReference type="InterPro" id="IPR001279">
    <property type="entry name" value="Metallo-B-lactamas"/>
</dbReference>
<keyword evidence="3" id="KW-0378">Hydrolase</keyword>
<evidence type="ECO:0000256" key="1">
    <source>
        <dbReference type="SAM" id="MobiDB-lite"/>
    </source>
</evidence>
<dbReference type="Pfam" id="PF00753">
    <property type="entry name" value="Lactamase_B"/>
    <property type="match status" value="1"/>
</dbReference>
<accession>A0A345SR44</accession>
<keyword evidence="4" id="KW-1185">Reference proteome</keyword>
<dbReference type="PANTHER" id="PTHR23131:SF4">
    <property type="entry name" value="METALLO-BETA-LACTAMASE SUPERFAMILY POTEIN"/>
    <property type="match status" value="1"/>
</dbReference>
<dbReference type="Gene3D" id="3.60.15.10">
    <property type="entry name" value="Ribonuclease Z/Hydroxyacylglutathione hydrolase-like"/>
    <property type="match status" value="1"/>
</dbReference>
<sequence length="379" mass="41490">MTVGTTGRGGTGISILGTAQHAAWQDRTLPPVERLSGGVWSVPVPIPDNPLRYTLCYLIAGDRGLVVVDPGWGTDEGWEALLAGLGAAGAAVSDVTGIVATHVHPDHHGLSGRLREHSGAWIAMHPAERDTLPQRTALTHPGARREFLRRGLRRWGAPEEHIKDLLRPFGERSADRFVFTMAEPDVLLEDGDTVPLPGRRLRAVWTPGHTPGHLCLQEPDAGLLLTGDHVLPRITPNIGLNRVNGDAPLTRFLESLERTAAFDDHDALPAHEYRFRGLAARTRQLRDHHEQRCRELVTVIAGLGSPTVWQVAEQLSWSRPWAEVGQMRIGALSETEAHIRHLADRGELDFPDSHPADLPGTSSDDVPEVRVRLASHAVH</sequence>
<dbReference type="GO" id="GO:0016787">
    <property type="term" value="F:hydrolase activity"/>
    <property type="evidence" value="ECO:0007669"/>
    <property type="project" value="UniProtKB-KW"/>
</dbReference>
<evidence type="ECO:0000259" key="2">
    <source>
        <dbReference type="SMART" id="SM00849"/>
    </source>
</evidence>
<evidence type="ECO:0000313" key="4">
    <source>
        <dbReference type="Proteomes" id="UP000249340"/>
    </source>
</evidence>
<protein>
    <submittedName>
        <fullName evidence="3">MBL fold metallo-hydrolase</fullName>
    </submittedName>
</protein>
<dbReference type="KEGG" id="stri:C7M71_000625"/>
<feature type="region of interest" description="Disordered" evidence="1">
    <location>
        <begin position="348"/>
        <end position="367"/>
    </location>
</feature>
<dbReference type="AlphaFoldDB" id="A0A345SR44"/>
<dbReference type="PANTHER" id="PTHR23131">
    <property type="entry name" value="ENDORIBONUCLEASE LACTB2"/>
    <property type="match status" value="1"/>
</dbReference>
<dbReference type="OrthoDB" id="2971563at2"/>
<evidence type="ECO:0000313" key="3">
    <source>
        <dbReference type="EMBL" id="AXI76199.1"/>
    </source>
</evidence>
<dbReference type="RefSeq" id="WP_111489562.1">
    <property type="nucleotide sequence ID" value="NZ_CP031264.1"/>
</dbReference>
<dbReference type="Proteomes" id="UP000249340">
    <property type="component" value="Chromosome"/>
</dbReference>
<dbReference type="SUPFAM" id="SSF56281">
    <property type="entry name" value="Metallo-hydrolase/oxidoreductase"/>
    <property type="match status" value="1"/>
</dbReference>
<dbReference type="SMART" id="SM00849">
    <property type="entry name" value="Lactamase_B"/>
    <property type="match status" value="1"/>
</dbReference>
<dbReference type="EMBL" id="CP031264">
    <property type="protein sequence ID" value="AXI76199.1"/>
    <property type="molecule type" value="Genomic_DNA"/>
</dbReference>
<organism evidence="3 4">
    <name type="scientific">Peterkaempfera bronchialis</name>
    <dbReference type="NCBI Taxonomy" id="2126346"/>
    <lineage>
        <taxon>Bacteria</taxon>
        <taxon>Bacillati</taxon>
        <taxon>Actinomycetota</taxon>
        <taxon>Actinomycetes</taxon>
        <taxon>Kitasatosporales</taxon>
        <taxon>Streptomycetaceae</taxon>
        <taxon>Peterkaempfera</taxon>
    </lineage>
</organism>
<reference evidence="4" key="1">
    <citation type="submission" date="2018-07" db="EMBL/GenBank/DDBJ databases">
        <title>Streptacidiphilus bronchialis DSM 106435 chromosome.</title>
        <authorList>
            <person name="Batra D."/>
            <person name="Gulvik C.A."/>
        </authorList>
    </citation>
    <scope>NUCLEOTIDE SEQUENCE [LARGE SCALE GENOMIC DNA]</scope>
    <source>
        <strain evidence="4">DSM 106435</strain>
    </source>
</reference>
<dbReference type="InterPro" id="IPR036866">
    <property type="entry name" value="RibonucZ/Hydroxyglut_hydro"/>
</dbReference>
<dbReference type="InterPro" id="IPR036388">
    <property type="entry name" value="WH-like_DNA-bd_sf"/>
</dbReference>
<feature type="domain" description="Metallo-beta-lactamase" evidence="2">
    <location>
        <begin position="53"/>
        <end position="271"/>
    </location>
</feature>
<dbReference type="InterPro" id="IPR050662">
    <property type="entry name" value="Sec-metab_biosynth-thioest"/>
</dbReference>